<name>A0A177SUW5_PSEPU</name>
<evidence type="ECO:0000259" key="8">
    <source>
        <dbReference type="Pfam" id="PF02770"/>
    </source>
</evidence>
<dbReference type="PANTHER" id="PTHR43292">
    <property type="entry name" value="ACYL-COA DEHYDROGENASE"/>
    <property type="match status" value="1"/>
</dbReference>
<dbReference type="GO" id="GO:0005886">
    <property type="term" value="C:plasma membrane"/>
    <property type="evidence" value="ECO:0007669"/>
    <property type="project" value="TreeGrafter"/>
</dbReference>
<dbReference type="AlphaFoldDB" id="A0A177SUW5"/>
<dbReference type="Pfam" id="PF00441">
    <property type="entry name" value="Acyl-CoA_dh_1"/>
    <property type="match status" value="1"/>
</dbReference>
<feature type="domain" description="Acyl-CoA dehydrogenase/oxidase N-terminal" evidence="9">
    <location>
        <begin position="7"/>
        <end position="119"/>
    </location>
</feature>
<comment type="cofactor">
    <cofactor evidence="1 6">
        <name>FAD</name>
        <dbReference type="ChEBI" id="CHEBI:57692"/>
    </cofactor>
</comment>
<evidence type="ECO:0000313" key="10">
    <source>
        <dbReference type="EMBL" id="OAI94792.1"/>
    </source>
</evidence>
<dbReference type="Proteomes" id="UP000077752">
    <property type="component" value="Unassembled WGS sequence"/>
</dbReference>
<dbReference type="InterPro" id="IPR037069">
    <property type="entry name" value="AcylCoA_DH/ox_N_sf"/>
</dbReference>
<dbReference type="InterPro" id="IPR036250">
    <property type="entry name" value="AcylCo_DH-like_C"/>
</dbReference>
<dbReference type="InterPro" id="IPR009075">
    <property type="entry name" value="AcylCo_DH/oxidase_C"/>
</dbReference>
<evidence type="ECO:0000256" key="6">
    <source>
        <dbReference type="RuleBase" id="RU362125"/>
    </source>
</evidence>
<dbReference type="EMBL" id="LUCV01000004">
    <property type="protein sequence ID" value="OAI94792.1"/>
    <property type="molecule type" value="Genomic_DNA"/>
</dbReference>
<keyword evidence="3 6" id="KW-0285">Flavoprotein</keyword>
<sequence>MDFRVSSEEKAFRQEVRDFVAQHLPADIRERVLGFRHLGREDYVRWQRILFQRGWGAPGWPTAFGGTGWTSAQRNIFDEECFTAGAPRQMPFGLSMVAPVLQKFGSAEQQARFLPRILEMSDWWCQGYSEPGAGSDLSALRCRADRDGDGYRVNGQKIWTSFAQWANWIFCLVRTHSDGRQQEGISFLLIDMATPGIQVRPIKTLDGGHDVNEVFFDNVWVPRENLVGEEHKGWSIAKYLLGHERTNIAGLGNCKRFMRRLKEIAASSLKQGRPLLEDVRFRDKVVNVEMELLAHEWSLLRLIDQEGKGQGSGFEASLLKIRGSEIQQRLTELIMECAGPYAVPFAAGALEGDAGVDSANGELLNALAPHYLDWRKISIYGGANEVQKNIIAKQALGL</sequence>
<evidence type="ECO:0000256" key="2">
    <source>
        <dbReference type="ARBA" id="ARBA00009347"/>
    </source>
</evidence>
<dbReference type="InterPro" id="IPR009100">
    <property type="entry name" value="AcylCoA_DH/oxidase_NM_dom_sf"/>
</dbReference>
<dbReference type="Gene3D" id="1.10.540.10">
    <property type="entry name" value="Acyl-CoA dehydrogenase/oxidase, N-terminal domain"/>
    <property type="match status" value="1"/>
</dbReference>
<dbReference type="FunFam" id="2.40.110.10:FF:000011">
    <property type="entry name" value="Acyl-CoA dehydrogenase FadE34"/>
    <property type="match status" value="1"/>
</dbReference>
<proteinExistence type="inferred from homology"/>
<accession>A0A177SUW5</accession>
<dbReference type="InterPro" id="IPR006091">
    <property type="entry name" value="Acyl-CoA_Oxase/DH_mid-dom"/>
</dbReference>
<feature type="domain" description="Acyl-CoA dehydrogenase/oxidase C-terminal" evidence="7">
    <location>
        <begin position="232"/>
        <end position="395"/>
    </location>
</feature>
<dbReference type="PANTHER" id="PTHR43292:SF3">
    <property type="entry name" value="ACYL-COA DEHYDROGENASE FADE29"/>
    <property type="match status" value="1"/>
</dbReference>
<comment type="similarity">
    <text evidence="2 6">Belongs to the acyl-CoA dehydrogenase family.</text>
</comment>
<evidence type="ECO:0000256" key="3">
    <source>
        <dbReference type="ARBA" id="ARBA00022630"/>
    </source>
</evidence>
<evidence type="ECO:0000256" key="5">
    <source>
        <dbReference type="ARBA" id="ARBA00023002"/>
    </source>
</evidence>
<evidence type="ECO:0000256" key="4">
    <source>
        <dbReference type="ARBA" id="ARBA00022827"/>
    </source>
</evidence>
<evidence type="ECO:0000256" key="1">
    <source>
        <dbReference type="ARBA" id="ARBA00001974"/>
    </source>
</evidence>
<organism evidence="10 11">
    <name type="scientific">Pseudomonas putida</name>
    <name type="common">Arthrobacter siderocapsulatus</name>
    <dbReference type="NCBI Taxonomy" id="303"/>
    <lineage>
        <taxon>Bacteria</taxon>
        <taxon>Pseudomonadati</taxon>
        <taxon>Pseudomonadota</taxon>
        <taxon>Gammaproteobacteria</taxon>
        <taxon>Pseudomonadales</taxon>
        <taxon>Pseudomonadaceae</taxon>
        <taxon>Pseudomonas</taxon>
    </lineage>
</organism>
<comment type="caution">
    <text evidence="10">The sequence shown here is derived from an EMBL/GenBank/DDBJ whole genome shotgun (WGS) entry which is preliminary data.</text>
</comment>
<keyword evidence="5 6" id="KW-0560">Oxidoreductase</keyword>
<dbReference type="GO" id="GO:0016627">
    <property type="term" value="F:oxidoreductase activity, acting on the CH-CH group of donors"/>
    <property type="evidence" value="ECO:0007669"/>
    <property type="project" value="InterPro"/>
</dbReference>
<protein>
    <submittedName>
        <fullName evidence="10">Pimeloyl-CoA dehydrogenase large subunit</fullName>
    </submittedName>
</protein>
<dbReference type="InterPro" id="IPR013786">
    <property type="entry name" value="AcylCoA_DH/ox_N"/>
</dbReference>
<dbReference type="Gene3D" id="1.20.140.10">
    <property type="entry name" value="Butyryl-CoA Dehydrogenase, subunit A, domain 3"/>
    <property type="match status" value="1"/>
</dbReference>
<dbReference type="SUPFAM" id="SSF47203">
    <property type="entry name" value="Acyl-CoA dehydrogenase C-terminal domain-like"/>
    <property type="match status" value="1"/>
</dbReference>
<dbReference type="InterPro" id="IPR052161">
    <property type="entry name" value="Mycobact_Acyl-CoA_DH"/>
</dbReference>
<dbReference type="Pfam" id="PF02770">
    <property type="entry name" value="Acyl-CoA_dh_M"/>
    <property type="match status" value="1"/>
</dbReference>
<dbReference type="SUPFAM" id="SSF56645">
    <property type="entry name" value="Acyl-CoA dehydrogenase NM domain-like"/>
    <property type="match status" value="1"/>
</dbReference>
<reference evidence="10 11" key="1">
    <citation type="submission" date="2016-03" db="EMBL/GenBank/DDBJ databases">
        <title>Draft Genome Assembly of Pseudomonas putida strain CBF10-2.</title>
        <authorList>
            <person name="Iyer R.S."/>
            <person name="Damania A."/>
        </authorList>
    </citation>
    <scope>NUCLEOTIDE SEQUENCE [LARGE SCALE GENOMIC DNA]</scope>
    <source>
        <strain evidence="10 11">CBF10-2</strain>
    </source>
</reference>
<gene>
    <name evidence="10" type="ORF">AYO28_07110</name>
</gene>
<feature type="domain" description="Acyl-CoA oxidase/dehydrogenase middle" evidence="8">
    <location>
        <begin position="125"/>
        <end position="219"/>
    </location>
</feature>
<dbReference type="Gene3D" id="2.40.110.10">
    <property type="entry name" value="Butyryl-CoA Dehydrogenase, subunit A, domain 2"/>
    <property type="match status" value="1"/>
</dbReference>
<keyword evidence="4 6" id="KW-0274">FAD</keyword>
<dbReference type="GO" id="GO:0050660">
    <property type="term" value="F:flavin adenine dinucleotide binding"/>
    <property type="evidence" value="ECO:0007669"/>
    <property type="project" value="InterPro"/>
</dbReference>
<dbReference type="InterPro" id="IPR046373">
    <property type="entry name" value="Acyl-CoA_Oxase/DH_mid-dom_sf"/>
</dbReference>
<evidence type="ECO:0000259" key="9">
    <source>
        <dbReference type="Pfam" id="PF02771"/>
    </source>
</evidence>
<dbReference type="Pfam" id="PF02771">
    <property type="entry name" value="Acyl-CoA_dh_N"/>
    <property type="match status" value="1"/>
</dbReference>
<evidence type="ECO:0000313" key="11">
    <source>
        <dbReference type="Proteomes" id="UP000077752"/>
    </source>
</evidence>
<evidence type="ECO:0000259" key="7">
    <source>
        <dbReference type="Pfam" id="PF00441"/>
    </source>
</evidence>
<dbReference type="RefSeq" id="WP_064301363.1">
    <property type="nucleotide sequence ID" value="NZ_LUCV01000004.1"/>
</dbReference>